<dbReference type="PANTHER" id="PTHR11014:SF63">
    <property type="entry name" value="METALLOPEPTIDASE, PUTATIVE (AFU_ORTHOLOGUE AFUA_6G09600)-RELATED"/>
    <property type="match status" value="1"/>
</dbReference>
<evidence type="ECO:0000313" key="4">
    <source>
        <dbReference type="Proteomes" id="UP000191153"/>
    </source>
</evidence>
<comment type="cofactor">
    <cofactor evidence="1">
        <name>Mn(2+)</name>
        <dbReference type="ChEBI" id="CHEBI:29035"/>
    </cofactor>
    <text evidence="1">The Mn(2+) ion enhances activity.</text>
</comment>
<dbReference type="SUPFAM" id="SSF53187">
    <property type="entry name" value="Zn-dependent exopeptidases"/>
    <property type="match status" value="1"/>
</dbReference>
<dbReference type="InterPro" id="IPR002933">
    <property type="entry name" value="Peptidase_M20"/>
</dbReference>
<keyword evidence="4" id="KW-1185">Reference proteome</keyword>
<accession>A0A1T4N647</accession>
<dbReference type="EMBL" id="FUWX01000010">
    <property type="protein sequence ID" value="SJZ74673.1"/>
    <property type="molecule type" value="Genomic_DNA"/>
</dbReference>
<dbReference type="Pfam" id="PF07687">
    <property type="entry name" value="M20_dimer"/>
    <property type="match status" value="1"/>
</dbReference>
<dbReference type="PANTHER" id="PTHR11014">
    <property type="entry name" value="PEPTIDASE M20 FAMILY MEMBER"/>
    <property type="match status" value="1"/>
</dbReference>
<dbReference type="RefSeq" id="WP_078693924.1">
    <property type="nucleotide sequence ID" value="NZ_FUWX01000010.1"/>
</dbReference>
<keyword evidence="3" id="KW-0378">Hydrolase</keyword>
<evidence type="ECO:0000313" key="3">
    <source>
        <dbReference type="EMBL" id="SJZ74673.1"/>
    </source>
</evidence>
<dbReference type="GO" id="GO:0016787">
    <property type="term" value="F:hydrolase activity"/>
    <property type="evidence" value="ECO:0007669"/>
    <property type="project" value="UniProtKB-KW"/>
</dbReference>
<dbReference type="InterPro" id="IPR017439">
    <property type="entry name" value="Amidohydrolase"/>
</dbReference>
<protein>
    <submittedName>
        <fullName evidence="3">Hippurate hydrolase</fullName>
    </submittedName>
</protein>
<feature type="binding site" evidence="1">
    <location>
        <position position="89"/>
    </location>
    <ligand>
        <name>Mn(2+)</name>
        <dbReference type="ChEBI" id="CHEBI:29035"/>
        <label>2</label>
    </ligand>
</feature>
<dbReference type="SUPFAM" id="SSF55031">
    <property type="entry name" value="Bacterial exopeptidase dimerisation domain"/>
    <property type="match status" value="1"/>
</dbReference>
<dbReference type="CDD" id="cd03886">
    <property type="entry name" value="M20_Acy1"/>
    <property type="match status" value="1"/>
</dbReference>
<evidence type="ECO:0000259" key="2">
    <source>
        <dbReference type="Pfam" id="PF07687"/>
    </source>
</evidence>
<reference evidence="3 4" key="1">
    <citation type="submission" date="2017-02" db="EMBL/GenBank/DDBJ databases">
        <authorList>
            <person name="Peterson S.W."/>
        </authorList>
    </citation>
    <scope>NUCLEOTIDE SEQUENCE [LARGE SCALE GENOMIC DNA]</scope>
    <source>
        <strain evidence="3 4">ATCC 700028</strain>
    </source>
</reference>
<sequence length="379" mass="43460">MLEKLSKHRNYLHTIPELALEEYETAQYIRENLKKLNLEYIEVGTSTLCFIQGEENETIGYRADIDGLPLKENTNNLYRSQKKNQMHGCGHDGHMAILLTFIEEVVKEIKNGKKLKKSLLFIFQAGEESAGGARYIVKNDFYKSKNLKEIYALHVYPEINKNEFAIKKGCVSLQNINLDIRLQGKGCHGAQPHKGIDSILIGAKLVEAYQSLKSRNIPSNENFILTIGSFKGGEVRNVIPEYIDILGSIRLENIELIPFVKERLEEINKGFEIAFGVKIEMEFRPFYPPVFNDEKLVEMAIKYLGDYKVYEDIPLSGSEDFSFYLEDGTPGVLGLLGIKEEDNGYIYPLHNEKFDFDNSSLIPGVEFFKRILEFRDILY</sequence>
<dbReference type="NCBIfam" id="TIGR01891">
    <property type="entry name" value="amidohydrolases"/>
    <property type="match status" value="1"/>
</dbReference>
<keyword evidence="1" id="KW-0479">Metal-binding</keyword>
<dbReference type="STRING" id="180163.SAMN02745174_01434"/>
<keyword evidence="1" id="KW-0464">Manganese</keyword>
<proteinExistence type="predicted"/>
<dbReference type="InterPro" id="IPR011650">
    <property type="entry name" value="Peptidase_M20_dimer"/>
</dbReference>
<organism evidence="3 4">
    <name type="scientific">Cetobacterium ceti</name>
    <dbReference type="NCBI Taxonomy" id="180163"/>
    <lineage>
        <taxon>Bacteria</taxon>
        <taxon>Fusobacteriati</taxon>
        <taxon>Fusobacteriota</taxon>
        <taxon>Fusobacteriia</taxon>
        <taxon>Fusobacteriales</taxon>
        <taxon>Fusobacteriaceae</taxon>
        <taxon>Cetobacterium</taxon>
    </lineage>
</organism>
<dbReference type="Gene3D" id="3.30.70.360">
    <property type="match status" value="1"/>
</dbReference>
<evidence type="ECO:0000256" key="1">
    <source>
        <dbReference type="PIRSR" id="PIRSR005962-1"/>
    </source>
</evidence>
<dbReference type="PIRSF" id="PIRSF005962">
    <property type="entry name" value="Pept_M20D_amidohydro"/>
    <property type="match status" value="1"/>
</dbReference>
<feature type="binding site" evidence="1">
    <location>
        <position position="128"/>
    </location>
    <ligand>
        <name>Mn(2+)</name>
        <dbReference type="ChEBI" id="CHEBI:29035"/>
        <label>2</label>
    </ligand>
</feature>
<feature type="binding site" evidence="1">
    <location>
        <position position="91"/>
    </location>
    <ligand>
        <name>Mn(2+)</name>
        <dbReference type="ChEBI" id="CHEBI:29035"/>
        <label>2</label>
    </ligand>
</feature>
<dbReference type="Pfam" id="PF01546">
    <property type="entry name" value="Peptidase_M20"/>
    <property type="match status" value="1"/>
</dbReference>
<dbReference type="Gene3D" id="3.40.630.10">
    <property type="entry name" value="Zn peptidases"/>
    <property type="match status" value="1"/>
</dbReference>
<feature type="binding site" evidence="1">
    <location>
        <position position="154"/>
    </location>
    <ligand>
        <name>Mn(2+)</name>
        <dbReference type="ChEBI" id="CHEBI:29035"/>
        <label>2</label>
    </ligand>
</feature>
<feature type="domain" description="Peptidase M20 dimerisation" evidence="2">
    <location>
        <begin position="177"/>
        <end position="267"/>
    </location>
</feature>
<dbReference type="GO" id="GO:0046872">
    <property type="term" value="F:metal ion binding"/>
    <property type="evidence" value="ECO:0007669"/>
    <property type="project" value="UniProtKB-KW"/>
</dbReference>
<dbReference type="AlphaFoldDB" id="A0A1T4N647"/>
<dbReference type="Proteomes" id="UP000191153">
    <property type="component" value="Unassembled WGS sequence"/>
</dbReference>
<name>A0A1T4N647_9FUSO</name>
<gene>
    <name evidence="3" type="ORF">SAMN02745174_01434</name>
</gene>
<feature type="binding site" evidence="1">
    <location>
        <position position="350"/>
    </location>
    <ligand>
        <name>Mn(2+)</name>
        <dbReference type="ChEBI" id="CHEBI:29035"/>
        <label>2</label>
    </ligand>
</feature>
<dbReference type="OrthoDB" id="9776731at2"/>
<dbReference type="InterPro" id="IPR036264">
    <property type="entry name" value="Bact_exopeptidase_dim_dom"/>
</dbReference>